<protein>
    <submittedName>
        <fullName evidence="1">Uncharacterized protein</fullName>
    </submittedName>
</protein>
<gene>
    <name evidence="1" type="ORF">CulFRC58_1563</name>
</gene>
<organism evidence="1 2">
    <name type="scientific">Corynebacterium ulcerans FRC58</name>
    <dbReference type="NCBI Taxonomy" id="1408268"/>
    <lineage>
        <taxon>Bacteria</taxon>
        <taxon>Bacillati</taxon>
        <taxon>Actinomycetota</taxon>
        <taxon>Actinomycetes</taxon>
        <taxon>Mycobacteriales</taxon>
        <taxon>Corynebacteriaceae</taxon>
        <taxon>Corynebacterium</taxon>
    </lineage>
</organism>
<keyword evidence="2" id="KW-1185">Reference proteome</keyword>
<proteinExistence type="predicted"/>
<dbReference type="EMBL" id="CP011913">
    <property type="protein sequence ID" value="AKN77417.1"/>
    <property type="molecule type" value="Genomic_DNA"/>
</dbReference>
<sequence length="47" mass="5432">MADFFVFMAHDLWFTRRFQSSPLSPTFVDIAVTAHGNVMKGLSGWRR</sequence>
<accession>A0ABM5U1Q9</accession>
<name>A0ABM5U1Q9_CORUL</name>
<evidence type="ECO:0000313" key="2">
    <source>
        <dbReference type="Proteomes" id="UP000036185"/>
    </source>
</evidence>
<reference evidence="1 2" key="1">
    <citation type="journal article" date="2014" name="Int. J. Syst. Evol. Microbiol.">
        <title>Draft Genome Sequence of Corynebacterium ulcerans FRC58, Isolated from the Bronchitic Aspiration of a Patient in France.</title>
        <authorList>
            <person name="Silva Ado S."/>
            <person name="Barauna R.A."/>
            <person name="de Sa P.C."/>
            <person name="das Gracas D.A."/>
            <person name="Carneiro A.R."/>
            <person name="Thouvenin M."/>
            <person name="Azevedo V."/>
            <person name="Badell E."/>
            <person name="Guiso N."/>
            <person name="da Silva A.L."/>
            <person name="Ramos R.T."/>
        </authorList>
    </citation>
    <scope>NUCLEOTIDE SEQUENCE [LARGE SCALE GENOMIC DNA]</scope>
    <source>
        <strain evidence="1 2">FRC58</strain>
    </source>
</reference>
<evidence type="ECO:0000313" key="1">
    <source>
        <dbReference type="EMBL" id="AKN77417.1"/>
    </source>
</evidence>
<dbReference type="Proteomes" id="UP000036185">
    <property type="component" value="Chromosome"/>
</dbReference>